<gene>
    <name evidence="1" type="ORF">Pint_24099</name>
</gene>
<protein>
    <submittedName>
        <fullName evidence="1">Uncharacterized protein</fullName>
    </submittedName>
</protein>
<sequence>MMLLTLLLRNLIPINLNAGTGNNRSGKEEALEDEIERLKVQLKQANLEKAEMTSKFEKLSAICRSQRQEIQELKQALAARSASPNKDASRNQISSGNQSSATPPREKIEGTVWELQKGKTDWGTPTSEANSWQAFPEEPKPQRIAHSVRTRNGHLNKQAAQATSGFDTWGFGTESFTAISTASSQRAKPNGEGNSSQGIGQSKITDKQSSVQPAGWAGF</sequence>
<dbReference type="EMBL" id="CM047741">
    <property type="protein sequence ID" value="KAJ0037378.1"/>
    <property type="molecule type" value="Genomic_DNA"/>
</dbReference>
<organism evidence="1 2">
    <name type="scientific">Pistacia integerrima</name>
    <dbReference type="NCBI Taxonomy" id="434235"/>
    <lineage>
        <taxon>Eukaryota</taxon>
        <taxon>Viridiplantae</taxon>
        <taxon>Streptophyta</taxon>
        <taxon>Embryophyta</taxon>
        <taxon>Tracheophyta</taxon>
        <taxon>Spermatophyta</taxon>
        <taxon>Magnoliopsida</taxon>
        <taxon>eudicotyledons</taxon>
        <taxon>Gunneridae</taxon>
        <taxon>Pentapetalae</taxon>
        <taxon>rosids</taxon>
        <taxon>malvids</taxon>
        <taxon>Sapindales</taxon>
        <taxon>Anacardiaceae</taxon>
        <taxon>Pistacia</taxon>
    </lineage>
</organism>
<name>A0ACC0YGH6_9ROSI</name>
<dbReference type="Proteomes" id="UP001163603">
    <property type="component" value="Chromosome 6"/>
</dbReference>
<accession>A0ACC0YGH6</accession>
<proteinExistence type="predicted"/>
<evidence type="ECO:0000313" key="2">
    <source>
        <dbReference type="Proteomes" id="UP001163603"/>
    </source>
</evidence>
<evidence type="ECO:0000313" key="1">
    <source>
        <dbReference type="EMBL" id="KAJ0037378.1"/>
    </source>
</evidence>
<keyword evidence="2" id="KW-1185">Reference proteome</keyword>
<reference evidence="2" key="1">
    <citation type="journal article" date="2023" name="G3 (Bethesda)">
        <title>Genome assembly and association tests identify interacting loci associated with vigor, precocity, and sex in interspecific pistachio rootstocks.</title>
        <authorList>
            <person name="Palmer W."/>
            <person name="Jacygrad E."/>
            <person name="Sagayaradj S."/>
            <person name="Cavanaugh K."/>
            <person name="Han R."/>
            <person name="Bertier L."/>
            <person name="Beede B."/>
            <person name="Kafkas S."/>
            <person name="Golino D."/>
            <person name="Preece J."/>
            <person name="Michelmore R."/>
        </authorList>
    </citation>
    <scope>NUCLEOTIDE SEQUENCE [LARGE SCALE GENOMIC DNA]</scope>
</reference>
<comment type="caution">
    <text evidence="1">The sequence shown here is derived from an EMBL/GenBank/DDBJ whole genome shotgun (WGS) entry which is preliminary data.</text>
</comment>